<dbReference type="SUPFAM" id="SSF49313">
    <property type="entry name" value="Cadherin-like"/>
    <property type="match status" value="1"/>
</dbReference>
<keyword evidence="4" id="KW-0812">Transmembrane</keyword>
<proteinExistence type="inferred from homology"/>
<feature type="transmembrane region" description="Helical" evidence="4">
    <location>
        <begin position="423"/>
        <end position="442"/>
    </location>
</feature>
<dbReference type="GO" id="GO:0016020">
    <property type="term" value="C:membrane"/>
    <property type="evidence" value="ECO:0007669"/>
    <property type="project" value="InterPro"/>
</dbReference>
<dbReference type="Gene3D" id="2.60.40.10">
    <property type="entry name" value="Immunoglobulins"/>
    <property type="match status" value="1"/>
</dbReference>
<dbReference type="GO" id="GO:0005509">
    <property type="term" value="F:calcium ion binding"/>
    <property type="evidence" value="ECO:0007669"/>
    <property type="project" value="InterPro"/>
</dbReference>
<evidence type="ECO:0000313" key="6">
    <source>
        <dbReference type="Proteomes" id="UP000282460"/>
    </source>
</evidence>
<keyword evidence="4" id="KW-1133">Transmembrane helix</keyword>
<dbReference type="InterPro" id="IPR021884">
    <property type="entry name" value="Ice-bd_prot"/>
</dbReference>
<gene>
    <name evidence="5" type="ORF">D9V28_07175</name>
</gene>
<keyword evidence="6" id="KW-1185">Reference proteome</keyword>
<dbReference type="AlphaFoldDB" id="A0A3L7J0R2"/>
<reference evidence="5 6" key="1">
    <citation type="submission" date="2018-10" db="EMBL/GenBank/DDBJ databases">
        <authorList>
            <person name="Li J."/>
        </authorList>
    </citation>
    <scope>NUCLEOTIDE SEQUENCE [LARGE SCALE GENOMIC DNA]</scope>
    <source>
        <strain evidence="5 6">ZD1-4</strain>
    </source>
</reference>
<comment type="caution">
    <text evidence="5">The sequence shown here is derived from an EMBL/GenBank/DDBJ whole genome shotgun (WGS) entry which is preliminary data.</text>
</comment>
<comment type="similarity">
    <text evidence="1">Belongs to the ice-binding protein family.</text>
</comment>
<evidence type="ECO:0000256" key="1">
    <source>
        <dbReference type="ARBA" id="ARBA00005445"/>
    </source>
</evidence>
<evidence type="ECO:0000313" key="5">
    <source>
        <dbReference type="EMBL" id="RLQ84020.1"/>
    </source>
</evidence>
<keyword evidence="2" id="KW-0732">Signal</keyword>
<feature type="region of interest" description="Disordered" evidence="3">
    <location>
        <begin position="260"/>
        <end position="281"/>
    </location>
</feature>
<dbReference type="InterPro" id="IPR013783">
    <property type="entry name" value="Ig-like_fold"/>
</dbReference>
<organism evidence="5 6">
    <name type="scientific">Mycetocola zhadangensis</name>
    <dbReference type="NCBI Taxonomy" id="1164595"/>
    <lineage>
        <taxon>Bacteria</taxon>
        <taxon>Bacillati</taxon>
        <taxon>Actinomycetota</taxon>
        <taxon>Actinomycetes</taxon>
        <taxon>Micrococcales</taxon>
        <taxon>Microbacteriaceae</taxon>
        <taxon>Mycetocola</taxon>
    </lineage>
</organism>
<keyword evidence="4" id="KW-0472">Membrane</keyword>
<name>A0A3L7J0R2_9MICO</name>
<dbReference type="Pfam" id="PF11999">
    <property type="entry name" value="Ice_binding"/>
    <property type="match status" value="1"/>
</dbReference>
<dbReference type="Pfam" id="PF05345">
    <property type="entry name" value="He_PIG"/>
    <property type="match status" value="1"/>
</dbReference>
<evidence type="ECO:0000256" key="3">
    <source>
        <dbReference type="SAM" id="MobiDB-lite"/>
    </source>
</evidence>
<protein>
    <submittedName>
        <fullName evidence="5">DUF3494 domain-containing protein</fullName>
    </submittedName>
</protein>
<sequence>MYRPFSYSLGAVVVSEKSFTKHLGQVLLAGCIAIGVSVASESAAVAATTIDGPIDLGTATTFGVLGGSTVTNTGLTVVNGDVGVSAGSSITGFEGPPAGLATGTIHRADEVASEAQLDLTTAINAAASLTPTTSGLANLSGMSLTPGVYSGGELSLNSGGLLTLAGTAESIWVFQASSTLTVGSGSQIQMTGGASSCNVFWEVGSSATIGTNADFVGTVMANTAVTANTGATIRGRLLASTAAVTLDNNFITAPTGCEPASTPVETDSPAFTSTPPASATVGTPYTHTVTATGTPAPTYSVTGGELPTGLELDSATGVISGTPTAPGQTTVTITASNGVTPVVSSIVTFETSAADAPAATGPGSRGIVPPTAGPGSRGIVPPTNEAAPTAELPINETPFSAERVTNGATSIDELAATGTETEMPAVLSWAAALMLVGVFLLIGRRTKRARGRVESPAGR</sequence>
<evidence type="ECO:0000256" key="2">
    <source>
        <dbReference type="ARBA" id="ARBA00022729"/>
    </source>
</evidence>
<accession>A0A3L7J0R2</accession>
<dbReference type="InterPro" id="IPR015919">
    <property type="entry name" value="Cadherin-like_sf"/>
</dbReference>
<dbReference type="Proteomes" id="UP000282460">
    <property type="component" value="Unassembled WGS sequence"/>
</dbReference>
<dbReference type="EMBL" id="RCWJ01000002">
    <property type="protein sequence ID" value="RLQ84020.1"/>
    <property type="molecule type" value="Genomic_DNA"/>
</dbReference>
<feature type="compositionally biased region" description="Polar residues" evidence="3">
    <location>
        <begin position="263"/>
        <end position="281"/>
    </location>
</feature>
<dbReference type="GO" id="GO:0005975">
    <property type="term" value="P:carbohydrate metabolic process"/>
    <property type="evidence" value="ECO:0007669"/>
    <property type="project" value="UniProtKB-ARBA"/>
</dbReference>
<evidence type="ECO:0000256" key="4">
    <source>
        <dbReference type="SAM" id="Phobius"/>
    </source>
</evidence>